<dbReference type="AlphaFoldDB" id="A0A939H999"/>
<evidence type="ECO:0000256" key="3">
    <source>
        <dbReference type="ARBA" id="ARBA00017249"/>
    </source>
</evidence>
<dbReference type="Proteomes" id="UP000664218">
    <property type="component" value="Unassembled WGS sequence"/>
</dbReference>
<dbReference type="InterPro" id="IPR018181">
    <property type="entry name" value="Heat_shock_70_CS"/>
</dbReference>
<dbReference type="PROSITE" id="PS00329">
    <property type="entry name" value="HSP70_2"/>
    <property type="match status" value="1"/>
</dbReference>
<gene>
    <name evidence="8" type="primary">eutJ</name>
    <name evidence="8" type="ORF">J3A84_03150</name>
</gene>
<dbReference type="CDD" id="cd24047">
    <property type="entry name" value="ASKHA_NBD_EutJ"/>
    <property type="match status" value="1"/>
</dbReference>
<dbReference type="Gene3D" id="3.30.420.40">
    <property type="match status" value="2"/>
</dbReference>
<dbReference type="Pfam" id="PF11104">
    <property type="entry name" value="PilM_2"/>
    <property type="match status" value="1"/>
</dbReference>
<name>A0A939H999_9CLOT</name>
<comment type="similarity">
    <text evidence="1">Belongs to the heat shock protein 70 family.</text>
</comment>
<protein>
    <recommendedName>
        <fullName evidence="2">Chaperone protein DnaK</fullName>
    </recommendedName>
    <alternativeName>
        <fullName evidence="3">Chaperone protein dnaK</fullName>
    </alternativeName>
    <alternativeName>
        <fullName evidence="7">HSP70</fullName>
    </alternativeName>
    <alternativeName>
        <fullName evidence="6">Heat shock 70 kDa protein</fullName>
    </alternativeName>
    <alternativeName>
        <fullName evidence="5">Heat shock protein 70</fullName>
    </alternativeName>
</protein>
<comment type="caution">
    <text evidence="8">The sequence shown here is derived from an EMBL/GenBank/DDBJ whole genome shotgun (WGS) entry which is preliminary data.</text>
</comment>
<reference evidence="8" key="1">
    <citation type="submission" date="2021-03" db="EMBL/GenBank/DDBJ databases">
        <title>Proteiniclasticum marinus sp. nov., isolated from tidal flat sediment.</title>
        <authorList>
            <person name="Namirimu T."/>
            <person name="Yang J.-A."/>
            <person name="Yang S.-H."/>
            <person name="Kim Y.-J."/>
            <person name="Kwon K.K."/>
        </authorList>
    </citation>
    <scope>NUCLEOTIDE SEQUENCE</scope>
    <source>
        <strain evidence="8">SCR006</strain>
    </source>
</reference>
<dbReference type="EMBL" id="JAFNJU010000002">
    <property type="protein sequence ID" value="MBO1264040.1"/>
    <property type="molecule type" value="Genomic_DNA"/>
</dbReference>
<evidence type="ECO:0000313" key="9">
    <source>
        <dbReference type="Proteomes" id="UP000664218"/>
    </source>
</evidence>
<dbReference type="PANTHER" id="PTHR32432:SF3">
    <property type="entry name" value="ETHANOLAMINE UTILIZATION PROTEIN EUTJ"/>
    <property type="match status" value="1"/>
</dbReference>
<evidence type="ECO:0000256" key="7">
    <source>
        <dbReference type="ARBA" id="ARBA00033103"/>
    </source>
</evidence>
<dbReference type="InterPro" id="IPR050696">
    <property type="entry name" value="FtsA/MreB"/>
</dbReference>
<organism evidence="8 9">
    <name type="scientific">Proteiniclasticum aestuarii</name>
    <dbReference type="NCBI Taxonomy" id="2817862"/>
    <lineage>
        <taxon>Bacteria</taxon>
        <taxon>Bacillati</taxon>
        <taxon>Bacillota</taxon>
        <taxon>Clostridia</taxon>
        <taxon>Eubacteriales</taxon>
        <taxon>Clostridiaceae</taxon>
        <taxon>Proteiniclasticum</taxon>
    </lineage>
</organism>
<dbReference type="NCBIfam" id="TIGR02529">
    <property type="entry name" value="EutJ"/>
    <property type="match status" value="1"/>
</dbReference>
<dbReference type="RefSeq" id="WP_207598562.1">
    <property type="nucleotide sequence ID" value="NZ_JAFNJU010000002.1"/>
</dbReference>
<accession>A0A939H999</accession>
<dbReference type="InterPro" id="IPR013366">
    <property type="entry name" value="EutJ"/>
</dbReference>
<evidence type="ECO:0000256" key="5">
    <source>
        <dbReference type="ARBA" id="ARBA00030019"/>
    </source>
</evidence>
<evidence type="ECO:0000256" key="6">
    <source>
        <dbReference type="ARBA" id="ARBA00030945"/>
    </source>
</evidence>
<evidence type="ECO:0000256" key="1">
    <source>
        <dbReference type="ARBA" id="ARBA00007381"/>
    </source>
</evidence>
<proteinExistence type="inferred from homology"/>
<keyword evidence="9" id="KW-1185">Reference proteome</keyword>
<evidence type="ECO:0000256" key="2">
    <source>
        <dbReference type="ARBA" id="ARBA00014415"/>
    </source>
</evidence>
<dbReference type="PANTHER" id="PTHR32432">
    <property type="entry name" value="CELL DIVISION PROTEIN FTSA-RELATED"/>
    <property type="match status" value="1"/>
</dbReference>
<dbReference type="InterPro" id="IPR043129">
    <property type="entry name" value="ATPase_NBD"/>
</dbReference>
<dbReference type="InterPro" id="IPR005883">
    <property type="entry name" value="PilM"/>
</dbReference>
<dbReference type="SUPFAM" id="SSF53067">
    <property type="entry name" value="Actin-like ATPase domain"/>
    <property type="match status" value="2"/>
</dbReference>
<sequence>MDMGKVNEKIREFEEIILKKEKKPYEGELFTGVDLGTASIVLCVVDEKGSLVSGAFERCGVVRDGIVVDFVGACEIVRRLKKQVEEILGVSLDKASGAIPPGVTEGSEKIVKNVLEGAGFTVTAIVDEPTAAAEVLKVTEGAVVDIGGGTTGISILKKGEVTSTYDEATGGHHMNLVIAGSYGVSYEAAEEMKRTKEKEEDIFRVVLPVIDKMAHIVKNFITGQDVEKVYLVGGGSALKGFERHFESSLGTPTVKPYNPMLVTPMGIALCALERRP</sequence>
<keyword evidence="4" id="KW-0346">Stress response</keyword>
<evidence type="ECO:0000313" key="8">
    <source>
        <dbReference type="EMBL" id="MBO1264040.1"/>
    </source>
</evidence>
<dbReference type="NCBIfam" id="NF011660">
    <property type="entry name" value="PRK15080.1"/>
    <property type="match status" value="1"/>
</dbReference>
<evidence type="ECO:0000256" key="4">
    <source>
        <dbReference type="ARBA" id="ARBA00023016"/>
    </source>
</evidence>